<dbReference type="PANTHER" id="PTHR36932:SF1">
    <property type="entry name" value="CAPSULAR POLYSACCHARIDE BIOSYNTHESIS PROTEIN"/>
    <property type="match status" value="1"/>
</dbReference>
<dbReference type="EMBL" id="JBHRWN010000002">
    <property type="protein sequence ID" value="MFC3477077.1"/>
    <property type="molecule type" value="Genomic_DNA"/>
</dbReference>
<dbReference type="GO" id="GO:0016874">
    <property type="term" value="F:ligase activity"/>
    <property type="evidence" value="ECO:0007669"/>
    <property type="project" value="UniProtKB-KW"/>
</dbReference>
<comment type="caution">
    <text evidence="2">The sequence shown here is derived from an EMBL/GenBank/DDBJ whole genome shotgun (WGS) entry which is preliminary data.</text>
</comment>
<accession>A0ABD5NCR6</accession>
<feature type="region of interest" description="Disordered" evidence="1">
    <location>
        <begin position="448"/>
        <end position="470"/>
    </location>
</feature>
<dbReference type="InterPro" id="IPR053158">
    <property type="entry name" value="CapK_Type1_Caps_Biosynth"/>
</dbReference>
<organism evidence="2 3">
    <name type="scientific">Halobacterium litoreum</name>
    <dbReference type="NCBI Taxonomy" id="2039234"/>
    <lineage>
        <taxon>Archaea</taxon>
        <taxon>Methanobacteriati</taxon>
        <taxon>Methanobacteriota</taxon>
        <taxon>Stenosarchaea group</taxon>
        <taxon>Halobacteria</taxon>
        <taxon>Halobacteriales</taxon>
        <taxon>Halobacteriaceae</taxon>
        <taxon>Halobacterium</taxon>
    </lineage>
</organism>
<dbReference type="Gene3D" id="3.40.50.12780">
    <property type="entry name" value="N-terminal domain of ligase-like"/>
    <property type="match status" value="1"/>
</dbReference>
<keyword evidence="3" id="KW-1185">Reference proteome</keyword>
<dbReference type="SUPFAM" id="SSF56801">
    <property type="entry name" value="Acetyl-CoA synthetase-like"/>
    <property type="match status" value="1"/>
</dbReference>
<dbReference type="PANTHER" id="PTHR36932">
    <property type="entry name" value="CAPSULAR POLYSACCHARIDE BIOSYNTHESIS PROTEIN"/>
    <property type="match status" value="1"/>
</dbReference>
<reference evidence="2 3" key="1">
    <citation type="journal article" date="2019" name="Int. J. Syst. Evol. Microbiol.">
        <title>The Global Catalogue of Microorganisms (GCM) 10K type strain sequencing project: providing services to taxonomists for standard genome sequencing and annotation.</title>
        <authorList>
            <consortium name="The Broad Institute Genomics Platform"/>
            <consortium name="The Broad Institute Genome Sequencing Center for Infectious Disease"/>
            <person name="Wu L."/>
            <person name="Ma J."/>
        </authorList>
    </citation>
    <scope>NUCLEOTIDE SEQUENCE [LARGE SCALE GENOMIC DNA]</scope>
    <source>
        <strain evidence="2 3">CGMCC 1.12562</strain>
    </source>
</reference>
<dbReference type="InterPro" id="IPR042099">
    <property type="entry name" value="ANL_N_sf"/>
</dbReference>
<keyword evidence="2" id="KW-0436">Ligase</keyword>
<dbReference type="RefSeq" id="WP_232571789.1">
    <property type="nucleotide sequence ID" value="NZ_CP089466.1"/>
</dbReference>
<protein>
    <submittedName>
        <fullName evidence="2">Phenylacetate--CoA ligase family protein</fullName>
    </submittedName>
</protein>
<evidence type="ECO:0000256" key="1">
    <source>
        <dbReference type="SAM" id="MobiDB-lite"/>
    </source>
</evidence>
<dbReference type="AlphaFoldDB" id="A0ABD5NCR6"/>
<proteinExistence type="predicted"/>
<dbReference type="GeneID" id="69117001"/>
<sequence>MARHAHGDANGASRLDRARLTVDVWRAKWADADAIAARRRRRLRDLLSFARRQSRFYRRHYADVPEGTTDLERFPPVTKPTLMANFDDVVTDTAVTRERVDAFLADDANVGRRLLGRYPVWTTSGTTGEPGVFLQDDAALHLVQVVPDRWIADAVLGLTPLYRILANDARGAEVAVAGGHFAGASGVALLARESRFLRDRLRLFSPTRPLDELVAAVDEFQPAFLVGYATVLLELARAQRDGRLDVSPALVSPTAEPITDAGKRELAAAFDCAVREVYAATECGFVAVECARGNRHVNTDWAILEPVDEQYERVPAGESSHTVLLTNLANRIQPIIRYDLGDSVTVHPDPCPCGSAFPAIDVEGRAGDVLRFQTADGDVPVFPLALSTVVEEVPGVRRAQIVRTAADALRVHIETAGDRTGDDVWTQVESDLQSFLAARGVTDVRVERAATPPQRDERSGKFRHVRSEID</sequence>
<evidence type="ECO:0000313" key="3">
    <source>
        <dbReference type="Proteomes" id="UP001595660"/>
    </source>
</evidence>
<gene>
    <name evidence="2" type="ORF">ACFOKC_04995</name>
</gene>
<dbReference type="Proteomes" id="UP001595660">
    <property type="component" value="Unassembled WGS sequence"/>
</dbReference>
<evidence type="ECO:0000313" key="2">
    <source>
        <dbReference type="EMBL" id="MFC3477077.1"/>
    </source>
</evidence>
<name>A0ABD5NCR6_9EURY</name>